<name>A0A401G4A7_9BACT</name>
<evidence type="ECO:0000313" key="5">
    <source>
        <dbReference type="Proteomes" id="UP000288096"/>
    </source>
</evidence>
<dbReference type="EMBL" id="BEXT01000001">
    <property type="protein sequence ID" value="GBC64031.1"/>
    <property type="molecule type" value="Genomic_DNA"/>
</dbReference>
<feature type="chain" id="PRO_5019101814" evidence="3">
    <location>
        <begin position="28"/>
        <end position="227"/>
    </location>
</feature>
<feature type="region of interest" description="Disordered" evidence="2">
    <location>
        <begin position="29"/>
        <end position="51"/>
    </location>
</feature>
<dbReference type="Pfam" id="PF13174">
    <property type="entry name" value="TPR_6"/>
    <property type="match status" value="1"/>
</dbReference>
<keyword evidence="5" id="KW-1185">Reference proteome</keyword>
<comment type="caution">
    <text evidence="4">The sequence shown here is derived from an EMBL/GenBank/DDBJ whole genome shotgun (WGS) entry which is preliminary data.</text>
</comment>
<dbReference type="SUPFAM" id="SSF48452">
    <property type="entry name" value="TPR-like"/>
    <property type="match status" value="1"/>
</dbReference>
<feature type="compositionally biased region" description="Low complexity" evidence="2">
    <location>
        <begin position="29"/>
        <end position="48"/>
    </location>
</feature>
<reference evidence="5" key="1">
    <citation type="submission" date="2017-11" db="EMBL/GenBank/DDBJ databases">
        <authorList>
            <person name="Watanabe M."/>
            <person name="Kojima H."/>
        </authorList>
    </citation>
    <scope>NUCLEOTIDE SEQUENCE [LARGE SCALE GENOMIC DNA]</scope>
    <source>
        <strain evidence="5">Tokyo 01</strain>
    </source>
</reference>
<dbReference type="InterPro" id="IPR014162">
    <property type="entry name" value="CpoB_C"/>
</dbReference>
<dbReference type="InterPro" id="IPR011990">
    <property type="entry name" value="TPR-like_helical_dom_sf"/>
</dbReference>
<evidence type="ECO:0000256" key="3">
    <source>
        <dbReference type="SAM" id="SignalP"/>
    </source>
</evidence>
<dbReference type="PROSITE" id="PS51257">
    <property type="entry name" value="PROKAR_LIPOPROTEIN"/>
    <property type="match status" value="1"/>
</dbReference>
<reference evidence="5" key="2">
    <citation type="submission" date="2019-01" db="EMBL/GenBank/DDBJ databases">
        <title>Genome sequence of Desulfonema ishimotonii strain Tokyo 01.</title>
        <authorList>
            <person name="Fukui M."/>
        </authorList>
    </citation>
    <scope>NUCLEOTIDE SEQUENCE [LARGE SCALE GENOMIC DNA]</scope>
    <source>
        <strain evidence="5">Tokyo 01</strain>
    </source>
</reference>
<accession>A0A401G4A7</accession>
<dbReference type="RefSeq" id="WP_166405294.1">
    <property type="nucleotide sequence ID" value="NZ_BEXT01000001.1"/>
</dbReference>
<dbReference type="NCBIfam" id="TIGR02795">
    <property type="entry name" value="tol_pal_ybgF"/>
    <property type="match status" value="1"/>
</dbReference>
<dbReference type="Pfam" id="PF13432">
    <property type="entry name" value="TPR_16"/>
    <property type="match status" value="1"/>
</dbReference>
<feature type="signal peptide" evidence="3">
    <location>
        <begin position="1"/>
        <end position="27"/>
    </location>
</feature>
<sequence>MKKDVVIGVLIGLGCCLWVGCASQTPAAVPQPPAVASSDPAPASDGGPEAPLYQEISNEFHESVDTIVAYSGSLEARNPPARHIRPMTAEKQKMRPIARPEDIGPKILYRQALRLYEVRNFEQSREEFRRFLDVFPAHSLSDNARYWIGECYYAQQQYGEATEAFRAVLTGFNRSNKFPDAFFKVGLCYYHLRDYKKAALYWNRLIQRYPDSHAAGLARKRLAGGLS</sequence>
<keyword evidence="1" id="KW-0802">TPR repeat</keyword>
<feature type="repeat" description="TPR" evidence="1">
    <location>
        <begin position="179"/>
        <end position="212"/>
    </location>
</feature>
<protein>
    <submittedName>
        <fullName evidence="4">Tol-pal system protein YbgF</fullName>
    </submittedName>
</protein>
<dbReference type="Proteomes" id="UP000288096">
    <property type="component" value="Unassembled WGS sequence"/>
</dbReference>
<organism evidence="4 5">
    <name type="scientific">Desulfonema ishimotonii</name>
    <dbReference type="NCBI Taxonomy" id="45657"/>
    <lineage>
        <taxon>Bacteria</taxon>
        <taxon>Pseudomonadati</taxon>
        <taxon>Thermodesulfobacteriota</taxon>
        <taxon>Desulfobacteria</taxon>
        <taxon>Desulfobacterales</taxon>
        <taxon>Desulfococcaceae</taxon>
        <taxon>Desulfonema</taxon>
    </lineage>
</organism>
<proteinExistence type="predicted"/>
<evidence type="ECO:0000256" key="1">
    <source>
        <dbReference type="PROSITE-ProRule" id="PRU00339"/>
    </source>
</evidence>
<dbReference type="InterPro" id="IPR019734">
    <property type="entry name" value="TPR_rpt"/>
</dbReference>
<dbReference type="SMART" id="SM00028">
    <property type="entry name" value="TPR"/>
    <property type="match status" value="3"/>
</dbReference>
<dbReference type="Gene3D" id="1.25.40.10">
    <property type="entry name" value="Tetratricopeptide repeat domain"/>
    <property type="match status" value="1"/>
</dbReference>
<dbReference type="AlphaFoldDB" id="A0A401G4A7"/>
<keyword evidence="3" id="KW-0732">Signal</keyword>
<gene>
    <name evidence="4" type="ORF">DENIS_5031</name>
</gene>
<evidence type="ECO:0000256" key="2">
    <source>
        <dbReference type="SAM" id="MobiDB-lite"/>
    </source>
</evidence>
<dbReference type="PROSITE" id="PS50005">
    <property type="entry name" value="TPR"/>
    <property type="match status" value="1"/>
</dbReference>
<evidence type="ECO:0000313" key="4">
    <source>
        <dbReference type="EMBL" id="GBC64031.1"/>
    </source>
</evidence>